<organism evidence="2 3">
    <name type="scientific">Truepera radiovictrix (strain DSM 17093 / CIP 108686 / LMG 22925 / RQ-24)</name>
    <dbReference type="NCBI Taxonomy" id="649638"/>
    <lineage>
        <taxon>Bacteria</taxon>
        <taxon>Thermotogati</taxon>
        <taxon>Deinococcota</taxon>
        <taxon>Deinococci</taxon>
        <taxon>Trueperales</taxon>
        <taxon>Trueperaceae</taxon>
        <taxon>Truepera</taxon>
    </lineage>
</organism>
<sequence>MQADRLGFVERSLDWWSQARRDLSHARADVDAAYYEWACFSAQQAAEKGLKAVFQALGAVVWGHSVADLLRELGKHQRVPPELDDAALELDKAYIPTRYPDAHPSGYPGGRYVKTEALRLVAHAEAILEFCSGFLPSVDGGDADRDA</sequence>
<dbReference type="Pfam" id="PF05168">
    <property type="entry name" value="HEPN"/>
    <property type="match status" value="1"/>
</dbReference>
<dbReference type="PROSITE" id="PS50910">
    <property type="entry name" value="HEPN"/>
    <property type="match status" value="1"/>
</dbReference>
<dbReference type="Proteomes" id="UP000000379">
    <property type="component" value="Chromosome"/>
</dbReference>
<keyword evidence="3" id="KW-1185">Reference proteome</keyword>
<feature type="domain" description="HEPN" evidence="1">
    <location>
        <begin position="16"/>
        <end position="127"/>
    </location>
</feature>
<dbReference type="SUPFAM" id="SSF81593">
    <property type="entry name" value="Nucleotidyltransferase substrate binding subunit/domain"/>
    <property type="match status" value="1"/>
</dbReference>
<dbReference type="InterPro" id="IPR007842">
    <property type="entry name" value="HEPN_dom"/>
</dbReference>
<evidence type="ECO:0000259" key="1">
    <source>
        <dbReference type="PROSITE" id="PS50910"/>
    </source>
</evidence>
<dbReference type="STRING" id="649638.Trad_0304"/>
<dbReference type="SMART" id="SM00748">
    <property type="entry name" value="HEPN"/>
    <property type="match status" value="1"/>
</dbReference>
<reference evidence="3" key="1">
    <citation type="submission" date="2010-05" db="EMBL/GenBank/DDBJ databases">
        <title>The complete genome of Truepera radiovictris DSM 17093.</title>
        <authorList>
            <consortium name="US DOE Joint Genome Institute (JGI-PGF)"/>
            <person name="Lucas S."/>
            <person name="Copeland A."/>
            <person name="Lapidus A."/>
            <person name="Glavina del Rio T."/>
            <person name="Dalin E."/>
            <person name="Tice H."/>
            <person name="Bruce D."/>
            <person name="Goodwin L."/>
            <person name="Pitluck S."/>
            <person name="Kyrpides N."/>
            <person name="Mavromatis K."/>
            <person name="Ovchinnikova G."/>
            <person name="Munk A.C."/>
            <person name="Detter J.C."/>
            <person name="Han C."/>
            <person name="Tapia R."/>
            <person name="Land M."/>
            <person name="Hauser L."/>
            <person name="Markowitz V."/>
            <person name="Cheng J.-F."/>
            <person name="Hugenholtz P."/>
            <person name="Woyke T."/>
            <person name="Wu D."/>
            <person name="Tindall B."/>
            <person name="Pomrenke H.G."/>
            <person name="Brambilla E."/>
            <person name="Klenk H.-P."/>
            <person name="Eisen J.A."/>
        </authorList>
    </citation>
    <scope>NUCLEOTIDE SEQUENCE [LARGE SCALE GENOMIC DNA]</scope>
    <source>
        <strain evidence="3">DSM 17093 / CIP 108686 / LMG 22925 / RQ-24</strain>
    </source>
</reference>
<dbReference type="EMBL" id="CP002049">
    <property type="protein sequence ID" value="ADI13444.1"/>
    <property type="molecule type" value="Genomic_DNA"/>
</dbReference>
<dbReference type="KEGG" id="tra:Trad_0304"/>
<proteinExistence type="predicted"/>
<dbReference type="AlphaFoldDB" id="D7CR44"/>
<gene>
    <name evidence="2" type="ordered locus">Trad_0304</name>
</gene>
<evidence type="ECO:0000313" key="2">
    <source>
        <dbReference type="EMBL" id="ADI13444.1"/>
    </source>
</evidence>
<dbReference type="eggNOG" id="COG2250">
    <property type="taxonomic scope" value="Bacteria"/>
</dbReference>
<name>D7CR44_TRURR</name>
<accession>D7CR44</accession>
<reference evidence="2 3" key="2">
    <citation type="journal article" date="2011" name="Stand. Genomic Sci.">
        <title>Complete genome sequence of Truepera radiovictrix type strain (RQ-24).</title>
        <authorList>
            <person name="Ivanova N."/>
            <person name="Rohde C."/>
            <person name="Munk C."/>
            <person name="Nolan M."/>
            <person name="Lucas S."/>
            <person name="Del Rio T.G."/>
            <person name="Tice H."/>
            <person name="Deshpande S."/>
            <person name="Cheng J.F."/>
            <person name="Tapia R."/>
            <person name="Han C."/>
            <person name="Goodwin L."/>
            <person name="Pitluck S."/>
            <person name="Liolios K."/>
            <person name="Mavromatis K."/>
            <person name="Mikhailova N."/>
            <person name="Pati A."/>
            <person name="Chen A."/>
            <person name="Palaniappan K."/>
            <person name="Land M."/>
            <person name="Hauser L."/>
            <person name="Chang Y.J."/>
            <person name="Jeffries C.D."/>
            <person name="Brambilla E."/>
            <person name="Rohde M."/>
            <person name="Goker M."/>
            <person name="Tindall B.J."/>
            <person name="Woyke T."/>
            <person name="Bristow J."/>
            <person name="Eisen J.A."/>
            <person name="Markowitz V."/>
            <person name="Hugenholtz P."/>
            <person name="Kyrpides N.C."/>
            <person name="Klenk H.P."/>
            <person name="Lapidus A."/>
        </authorList>
    </citation>
    <scope>NUCLEOTIDE SEQUENCE [LARGE SCALE GENOMIC DNA]</scope>
    <source>
        <strain evidence="3">DSM 17093 / CIP 108686 / LMG 22925 / RQ-24</strain>
    </source>
</reference>
<protein>
    <submittedName>
        <fullName evidence="2">HEPN domain protein</fullName>
    </submittedName>
</protein>
<dbReference type="Gene3D" id="1.20.120.330">
    <property type="entry name" value="Nucleotidyltransferases domain 2"/>
    <property type="match status" value="1"/>
</dbReference>
<evidence type="ECO:0000313" key="3">
    <source>
        <dbReference type="Proteomes" id="UP000000379"/>
    </source>
</evidence>
<dbReference type="HOGENOM" id="CLU_123170_2_1_0"/>